<organism evidence="2 3">
    <name type="scientific">Yersinia kristensenii</name>
    <dbReference type="NCBI Taxonomy" id="28152"/>
    <lineage>
        <taxon>Bacteria</taxon>
        <taxon>Pseudomonadati</taxon>
        <taxon>Pseudomonadota</taxon>
        <taxon>Gammaproteobacteria</taxon>
        <taxon>Enterobacterales</taxon>
        <taxon>Yersiniaceae</taxon>
        <taxon>Yersinia</taxon>
    </lineage>
</organism>
<proteinExistence type="predicted"/>
<evidence type="ECO:0000256" key="1">
    <source>
        <dbReference type="SAM" id="SignalP"/>
    </source>
</evidence>
<dbReference type="EMBL" id="NHOG01000017">
    <property type="protein sequence ID" value="OVZ79542.1"/>
    <property type="molecule type" value="Genomic_DNA"/>
</dbReference>
<accession>A0AB73PHH7</accession>
<evidence type="ECO:0000313" key="2">
    <source>
        <dbReference type="EMBL" id="OVZ79542.1"/>
    </source>
</evidence>
<evidence type="ECO:0008006" key="4">
    <source>
        <dbReference type="Google" id="ProtNLM"/>
    </source>
</evidence>
<feature type="signal peptide" evidence="1">
    <location>
        <begin position="1"/>
        <end position="18"/>
    </location>
</feature>
<comment type="caution">
    <text evidence="2">The sequence shown here is derived from an EMBL/GenBank/DDBJ whole genome shotgun (WGS) entry which is preliminary data.</text>
</comment>
<keyword evidence="1" id="KW-0732">Signal</keyword>
<protein>
    <recommendedName>
        <fullName evidence="4">Lysozyme inhibitor</fullName>
    </recommendedName>
</protein>
<dbReference type="RefSeq" id="WP_049560086.1">
    <property type="nucleotide sequence ID" value="NZ_CABHXR010000024.1"/>
</dbReference>
<reference evidence="2 3" key="1">
    <citation type="submission" date="2017-05" db="EMBL/GenBank/DDBJ databases">
        <title>Whole genome sequencing of Yersinia kristensenii.</title>
        <authorList>
            <person name="Campioni F."/>
        </authorList>
    </citation>
    <scope>NUCLEOTIDE SEQUENCE [LARGE SCALE GENOMIC DNA]</scope>
    <source>
        <strain evidence="2 3">CFSAN060538</strain>
    </source>
</reference>
<gene>
    <name evidence="2" type="ORF">CBW52_14875</name>
</gene>
<keyword evidence="3" id="KW-1185">Reference proteome</keyword>
<evidence type="ECO:0000313" key="3">
    <source>
        <dbReference type="Proteomes" id="UP000195840"/>
    </source>
</evidence>
<dbReference type="Proteomes" id="UP000195840">
    <property type="component" value="Unassembled WGS sequence"/>
</dbReference>
<dbReference type="AlphaFoldDB" id="A0AB73PHH7"/>
<feature type="chain" id="PRO_5044494319" description="Lysozyme inhibitor" evidence="1">
    <location>
        <begin position="19"/>
        <end position="109"/>
    </location>
</feature>
<sequence>MKRLLLFIALVIPLSSYAVEEFFYQCNDGTKAHQYVAEDGDVVMEFHGIKMSYQGINTANELSFRDNTESYLRSNRLSVTAITESKFRMYLLSEKNHVTTECDVIATKG</sequence>
<name>A0AB73PHH7_YERKR</name>